<keyword evidence="2" id="KW-0645">Protease</keyword>
<keyword evidence="4" id="KW-0788">Thiol protease</keyword>
<organism evidence="10 11">
    <name type="scientific">Vicia faba</name>
    <name type="common">Broad bean</name>
    <name type="synonym">Faba vulgaris</name>
    <dbReference type="NCBI Taxonomy" id="3906"/>
    <lineage>
        <taxon>Eukaryota</taxon>
        <taxon>Viridiplantae</taxon>
        <taxon>Streptophyta</taxon>
        <taxon>Embryophyta</taxon>
        <taxon>Tracheophyta</taxon>
        <taxon>Spermatophyta</taxon>
        <taxon>Magnoliopsida</taxon>
        <taxon>eudicotyledons</taxon>
        <taxon>Gunneridae</taxon>
        <taxon>Pentapetalae</taxon>
        <taxon>rosids</taxon>
        <taxon>fabids</taxon>
        <taxon>Fabales</taxon>
        <taxon>Fabaceae</taxon>
        <taxon>Papilionoideae</taxon>
        <taxon>50 kb inversion clade</taxon>
        <taxon>NPAAA clade</taxon>
        <taxon>Hologalegina</taxon>
        <taxon>IRL clade</taxon>
        <taxon>Fabeae</taxon>
        <taxon>Vicia</taxon>
    </lineage>
</organism>
<proteinExistence type="inferred from homology"/>
<dbReference type="PRINTS" id="PR00705">
    <property type="entry name" value="PAPAIN"/>
</dbReference>
<dbReference type="Pfam" id="PF00112">
    <property type="entry name" value="Peptidase_C1"/>
    <property type="match status" value="2"/>
</dbReference>
<dbReference type="InterPro" id="IPR038765">
    <property type="entry name" value="Papain-like_cys_pep_sf"/>
</dbReference>
<dbReference type="SMART" id="SM00645">
    <property type="entry name" value="Pept_C1"/>
    <property type="match status" value="1"/>
</dbReference>
<dbReference type="InterPro" id="IPR025661">
    <property type="entry name" value="Pept_asp_AS"/>
</dbReference>
<feature type="chain" id="PRO_5043931300" evidence="7">
    <location>
        <begin position="22"/>
        <end position="314"/>
    </location>
</feature>
<name>A0AAV0Z2X8_VICFA</name>
<reference evidence="10 11" key="1">
    <citation type="submission" date="2023-01" db="EMBL/GenBank/DDBJ databases">
        <authorList>
            <person name="Kreplak J."/>
        </authorList>
    </citation>
    <scope>NUCLEOTIDE SEQUENCE [LARGE SCALE GENOMIC DNA]</scope>
</reference>
<evidence type="ECO:0000256" key="1">
    <source>
        <dbReference type="ARBA" id="ARBA00008455"/>
    </source>
</evidence>
<evidence type="ECO:0000256" key="5">
    <source>
        <dbReference type="ARBA" id="ARBA00023157"/>
    </source>
</evidence>
<dbReference type="InterPro" id="IPR013128">
    <property type="entry name" value="Peptidase_C1A"/>
</dbReference>
<evidence type="ECO:0000256" key="2">
    <source>
        <dbReference type="ARBA" id="ARBA00022670"/>
    </source>
</evidence>
<dbReference type="SUPFAM" id="SSF54001">
    <property type="entry name" value="Cysteine proteinases"/>
    <property type="match status" value="1"/>
</dbReference>
<dbReference type="PANTHER" id="PTHR12411">
    <property type="entry name" value="CYSTEINE PROTEASE FAMILY C1-RELATED"/>
    <property type="match status" value="1"/>
</dbReference>
<feature type="domain" description="Cathepsin propeptide inhibitor" evidence="9">
    <location>
        <begin position="33"/>
        <end position="90"/>
    </location>
</feature>
<dbReference type="CDD" id="cd02248">
    <property type="entry name" value="Peptidase_C1A"/>
    <property type="match status" value="1"/>
</dbReference>
<dbReference type="PROSITE" id="PS00640">
    <property type="entry name" value="THIOL_PROTEASE_ASN"/>
    <property type="match status" value="1"/>
</dbReference>
<dbReference type="AlphaFoldDB" id="A0AAV0Z2X8"/>
<dbReference type="Pfam" id="PF08246">
    <property type="entry name" value="Inhibitor_I29"/>
    <property type="match status" value="1"/>
</dbReference>
<sequence>MKHLITVCIVVLWAYAYPSMSQMLSESSVIKAHQQWMTKYGITYKNSSEMQKRFQIFKENLDYIEKFNSAGNKTYTLGLNPYSDLTTEEFKASYTGLKLPSHAYSSKTISNEVLFNISTDNIPSRIDWRERGAVTHVKKQGECDACWAFAAVAAVEGFWKIKMGTLLTLSEQQLIDCDNGSNGCIGGDIMSGLDNIKANRAKAYITCAIRLKRNDEENLLRAVAEEPVAVGISVGDDFFKYSGGVYSGSCGTSLDHGVTIVGYGTTVTGLKYWLIKNSWGKNWGVDGYMKIKRQGGGPEGHCSIAFYAVIPCIY</sequence>
<feature type="signal peptide" evidence="7">
    <location>
        <begin position="1"/>
        <end position="21"/>
    </location>
</feature>
<comment type="similarity">
    <text evidence="1">Belongs to the peptidase C1 family.</text>
</comment>
<keyword evidence="7" id="KW-0732">Signal</keyword>
<keyword evidence="11" id="KW-1185">Reference proteome</keyword>
<feature type="domain" description="Peptidase C1A papain C-terminal" evidence="8">
    <location>
        <begin position="122"/>
        <end position="312"/>
    </location>
</feature>
<evidence type="ECO:0000259" key="9">
    <source>
        <dbReference type="SMART" id="SM00848"/>
    </source>
</evidence>
<dbReference type="Gene3D" id="3.90.70.10">
    <property type="entry name" value="Cysteine proteinases"/>
    <property type="match status" value="2"/>
</dbReference>
<dbReference type="InterPro" id="IPR013201">
    <property type="entry name" value="Prot_inhib_I29"/>
</dbReference>
<keyword evidence="6" id="KW-0325">Glycoprotein</keyword>
<evidence type="ECO:0000256" key="6">
    <source>
        <dbReference type="ARBA" id="ARBA00023180"/>
    </source>
</evidence>
<dbReference type="SMART" id="SM00848">
    <property type="entry name" value="Inhibitor_I29"/>
    <property type="match status" value="1"/>
</dbReference>
<evidence type="ECO:0000256" key="7">
    <source>
        <dbReference type="SAM" id="SignalP"/>
    </source>
</evidence>
<evidence type="ECO:0000259" key="8">
    <source>
        <dbReference type="SMART" id="SM00645"/>
    </source>
</evidence>
<dbReference type="InterPro" id="IPR025660">
    <property type="entry name" value="Pept_his_AS"/>
</dbReference>
<dbReference type="EMBL" id="OX451736">
    <property type="protein sequence ID" value="CAI8591027.1"/>
    <property type="molecule type" value="Genomic_DNA"/>
</dbReference>
<dbReference type="PROSITE" id="PS00639">
    <property type="entry name" value="THIOL_PROTEASE_HIS"/>
    <property type="match status" value="1"/>
</dbReference>
<gene>
    <name evidence="10" type="ORF">VFH_I468920</name>
</gene>
<evidence type="ECO:0000256" key="4">
    <source>
        <dbReference type="ARBA" id="ARBA00022807"/>
    </source>
</evidence>
<dbReference type="GO" id="GO:0006508">
    <property type="term" value="P:proteolysis"/>
    <property type="evidence" value="ECO:0007669"/>
    <property type="project" value="UniProtKB-KW"/>
</dbReference>
<dbReference type="InterPro" id="IPR000668">
    <property type="entry name" value="Peptidase_C1A_C"/>
</dbReference>
<protein>
    <submittedName>
        <fullName evidence="10">Uncharacterized protein</fullName>
    </submittedName>
</protein>
<accession>A0AAV0Z2X8</accession>
<dbReference type="InterPro" id="IPR039417">
    <property type="entry name" value="Peptidase_C1A_papain-like"/>
</dbReference>
<evidence type="ECO:0000256" key="3">
    <source>
        <dbReference type="ARBA" id="ARBA00022801"/>
    </source>
</evidence>
<keyword evidence="5" id="KW-1015">Disulfide bond</keyword>
<dbReference type="GO" id="GO:0008234">
    <property type="term" value="F:cysteine-type peptidase activity"/>
    <property type="evidence" value="ECO:0007669"/>
    <property type="project" value="UniProtKB-KW"/>
</dbReference>
<evidence type="ECO:0000313" key="11">
    <source>
        <dbReference type="Proteomes" id="UP001157006"/>
    </source>
</evidence>
<dbReference type="Proteomes" id="UP001157006">
    <property type="component" value="Chromosome 1L"/>
</dbReference>
<evidence type="ECO:0000313" key="10">
    <source>
        <dbReference type="EMBL" id="CAI8591027.1"/>
    </source>
</evidence>
<keyword evidence="3" id="KW-0378">Hydrolase</keyword>